<proteinExistence type="predicted"/>
<sequence>MTTTEEEGYRQIPREYRIAHPRPSICPQTKSEIEPFPTDVFRHYLKFVKNVIPKYELDSNVKESEAITYMRSLFDQEDPNPLYMELEMHLFLVTCQNHQVKLMANPSLTKFSILHHELFLASELIHIGKIKVEMADFCNMMLADIVDLYHNHFNDILEQKFWAKTKSVDDVIHHFLKKEFERMRTLNPYTYKNLTSVAMRKAIDSAPNSSVNKLIQWAQNNSINMDVT</sequence>
<dbReference type="EMBL" id="MLAK01000831">
    <property type="protein sequence ID" value="OHT03316.1"/>
    <property type="molecule type" value="Genomic_DNA"/>
</dbReference>
<organism evidence="1 2">
    <name type="scientific">Tritrichomonas foetus</name>
    <dbReference type="NCBI Taxonomy" id="1144522"/>
    <lineage>
        <taxon>Eukaryota</taxon>
        <taxon>Metamonada</taxon>
        <taxon>Parabasalia</taxon>
        <taxon>Tritrichomonadida</taxon>
        <taxon>Tritrichomonadidae</taxon>
        <taxon>Tritrichomonas</taxon>
    </lineage>
</organism>
<name>A0A1J4K0P3_9EUKA</name>
<evidence type="ECO:0008006" key="3">
    <source>
        <dbReference type="Google" id="ProtNLM"/>
    </source>
</evidence>
<evidence type="ECO:0000313" key="1">
    <source>
        <dbReference type="EMBL" id="OHT03316.1"/>
    </source>
</evidence>
<dbReference type="VEuPathDB" id="TrichDB:TRFO_29292"/>
<gene>
    <name evidence="1" type="ORF">TRFO_29292</name>
</gene>
<evidence type="ECO:0000313" key="2">
    <source>
        <dbReference type="Proteomes" id="UP000179807"/>
    </source>
</evidence>
<dbReference type="Proteomes" id="UP000179807">
    <property type="component" value="Unassembled WGS sequence"/>
</dbReference>
<dbReference type="GeneID" id="94841402"/>
<reference evidence="1" key="1">
    <citation type="submission" date="2016-10" db="EMBL/GenBank/DDBJ databases">
        <authorList>
            <person name="Benchimol M."/>
            <person name="Almeida L.G."/>
            <person name="Vasconcelos A.T."/>
            <person name="Perreira-Neves A."/>
            <person name="Rosa I.A."/>
            <person name="Tasca T."/>
            <person name="Bogo M.R."/>
            <person name="de Souza W."/>
        </authorList>
    </citation>
    <scope>NUCLEOTIDE SEQUENCE [LARGE SCALE GENOMIC DNA]</scope>
    <source>
        <strain evidence="1">K</strain>
    </source>
</reference>
<accession>A0A1J4K0P3</accession>
<dbReference type="AlphaFoldDB" id="A0A1J4K0P3"/>
<protein>
    <recommendedName>
        <fullName evidence="3">Cullin N-terminal domain-containing protein</fullName>
    </recommendedName>
</protein>
<dbReference type="RefSeq" id="XP_068356452.1">
    <property type="nucleotide sequence ID" value="XM_068506698.1"/>
</dbReference>
<comment type="caution">
    <text evidence="1">The sequence shown here is derived from an EMBL/GenBank/DDBJ whole genome shotgun (WGS) entry which is preliminary data.</text>
</comment>
<dbReference type="OrthoDB" id="10266065at2759"/>
<keyword evidence="2" id="KW-1185">Reference proteome</keyword>